<accession>A0A6G1LLS1</accession>
<keyword evidence="5" id="KW-0560">Oxidoreductase</keyword>
<evidence type="ECO:0000313" key="7">
    <source>
        <dbReference type="EMBL" id="KAF2773368.1"/>
    </source>
</evidence>
<dbReference type="Gene3D" id="3.30.465.10">
    <property type="match status" value="1"/>
</dbReference>
<evidence type="ECO:0000256" key="5">
    <source>
        <dbReference type="ARBA" id="ARBA00023002"/>
    </source>
</evidence>
<keyword evidence="8" id="KW-1185">Reference proteome</keyword>
<protein>
    <submittedName>
        <fullName evidence="7">FAD-binding domain-containing protein</fullName>
    </submittedName>
</protein>
<dbReference type="InterPro" id="IPR016169">
    <property type="entry name" value="FAD-bd_PCMH_sub2"/>
</dbReference>
<dbReference type="InterPro" id="IPR036318">
    <property type="entry name" value="FAD-bd_PCMH-like_sf"/>
</dbReference>
<evidence type="ECO:0000256" key="2">
    <source>
        <dbReference type="ARBA" id="ARBA00005466"/>
    </source>
</evidence>
<dbReference type="EMBL" id="ML995811">
    <property type="protein sequence ID" value="KAF2773368.1"/>
    <property type="molecule type" value="Genomic_DNA"/>
</dbReference>
<evidence type="ECO:0000256" key="1">
    <source>
        <dbReference type="ARBA" id="ARBA00001974"/>
    </source>
</evidence>
<dbReference type="AlphaFoldDB" id="A0A6G1LLS1"/>
<proteinExistence type="inferred from homology"/>
<sequence>MSSQSQQIEELRSMLPRGEVFNPDQPEYKLQSQPWSNYAELHPKMVMQPTTLTGLQKVVKYLYDSDLDFAIRNTGTGSVSAQDVIISMHGFKMFDFDQAAGTVVLGGGLDWGEADRLMDSRTPDYALVGARCSWVGVAGSTLVGGLSWLSQEFGVTSDPQNLLDVQVVCSGRAKSLTFSGRSEVAAAILAS</sequence>
<reference evidence="7" key="1">
    <citation type="journal article" date="2020" name="Stud. Mycol.">
        <title>101 Dothideomycetes genomes: a test case for predicting lifestyles and emergence of pathogens.</title>
        <authorList>
            <person name="Haridas S."/>
            <person name="Albert R."/>
            <person name="Binder M."/>
            <person name="Bloem J."/>
            <person name="Labutti K."/>
            <person name="Salamov A."/>
            <person name="Andreopoulos B."/>
            <person name="Baker S."/>
            <person name="Barry K."/>
            <person name="Bills G."/>
            <person name="Bluhm B."/>
            <person name="Cannon C."/>
            <person name="Castanera R."/>
            <person name="Culley D."/>
            <person name="Daum C."/>
            <person name="Ezra D."/>
            <person name="Gonzalez J."/>
            <person name="Henrissat B."/>
            <person name="Kuo A."/>
            <person name="Liang C."/>
            <person name="Lipzen A."/>
            <person name="Lutzoni F."/>
            <person name="Magnuson J."/>
            <person name="Mondo S."/>
            <person name="Nolan M."/>
            <person name="Ohm R."/>
            <person name="Pangilinan J."/>
            <person name="Park H.-J."/>
            <person name="Ramirez L."/>
            <person name="Alfaro M."/>
            <person name="Sun H."/>
            <person name="Tritt A."/>
            <person name="Yoshinaga Y."/>
            <person name="Zwiers L.-H."/>
            <person name="Turgeon B."/>
            <person name="Goodwin S."/>
            <person name="Spatafora J."/>
            <person name="Crous P."/>
            <person name="Grigoriev I."/>
        </authorList>
    </citation>
    <scope>NUCLEOTIDE SEQUENCE</scope>
    <source>
        <strain evidence="7">CBS 116005</strain>
    </source>
</reference>
<dbReference type="Proteomes" id="UP000799436">
    <property type="component" value="Unassembled WGS sequence"/>
</dbReference>
<dbReference type="InterPro" id="IPR006094">
    <property type="entry name" value="Oxid_FAD_bind_N"/>
</dbReference>
<feature type="domain" description="FAD-binding PCMH-type" evidence="6">
    <location>
        <begin position="39"/>
        <end position="191"/>
    </location>
</feature>
<name>A0A6G1LLS1_9PEZI</name>
<keyword evidence="4" id="KW-0274">FAD</keyword>
<gene>
    <name evidence="7" type="ORF">EJ03DRAFT_347881</name>
</gene>
<dbReference type="GO" id="GO:0071949">
    <property type="term" value="F:FAD binding"/>
    <property type="evidence" value="ECO:0007669"/>
    <property type="project" value="InterPro"/>
</dbReference>
<dbReference type="Pfam" id="PF01565">
    <property type="entry name" value="FAD_binding_4"/>
    <property type="match status" value="1"/>
</dbReference>
<evidence type="ECO:0000256" key="4">
    <source>
        <dbReference type="ARBA" id="ARBA00022827"/>
    </source>
</evidence>
<evidence type="ECO:0000259" key="6">
    <source>
        <dbReference type="PROSITE" id="PS51387"/>
    </source>
</evidence>
<dbReference type="InterPro" id="IPR016166">
    <property type="entry name" value="FAD-bd_PCMH"/>
</dbReference>
<dbReference type="PROSITE" id="PS51387">
    <property type="entry name" value="FAD_PCMH"/>
    <property type="match status" value="1"/>
</dbReference>
<dbReference type="GO" id="GO:0016491">
    <property type="term" value="F:oxidoreductase activity"/>
    <property type="evidence" value="ECO:0007669"/>
    <property type="project" value="UniProtKB-KW"/>
</dbReference>
<keyword evidence="3" id="KW-0285">Flavoprotein</keyword>
<evidence type="ECO:0000313" key="8">
    <source>
        <dbReference type="Proteomes" id="UP000799436"/>
    </source>
</evidence>
<dbReference type="PANTHER" id="PTHR42973:SF39">
    <property type="entry name" value="FAD-BINDING PCMH-TYPE DOMAIN-CONTAINING PROTEIN"/>
    <property type="match status" value="1"/>
</dbReference>
<dbReference type="PANTHER" id="PTHR42973">
    <property type="entry name" value="BINDING OXIDOREDUCTASE, PUTATIVE (AFU_ORTHOLOGUE AFUA_1G17690)-RELATED"/>
    <property type="match status" value="1"/>
</dbReference>
<evidence type="ECO:0000256" key="3">
    <source>
        <dbReference type="ARBA" id="ARBA00022630"/>
    </source>
</evidence>
<comment type="cofactor">
    <cofactor evidence="1">
        <name>FAD</name>
        <dbReference type="ChEBI" id="CHEBI:57692"/>
    </cofactor>
</comment>
<dbReference type="OrthoDB" id="2151789at2759"/>
<organism evidence="7 8">
    <name type="scientific">Teratosphaeria nubilosa</name>
    <dbReference type="NCBI Taxonomy" id="161662"/>
    <lineage>
        <taxon>Eukaryota</taxon>
        <taxon>Fungi</taxon>
        <taxon>Dikarya</taxon>
        <taxon>Ascomycota</taxon>
        <taxon>Pezizomycotina</taxon>
        <taxon>Dothideomycetes</taxon>
        <taxon>Dothideomycetidae</taxon>
        <taxon>Mycosphaerellales</taxon>
        <taxon>Teratosphaeriaceae</taxon>
        <taxon>Teratosphaeria</taxon>
    </lineage>
</organism>
<dbReference type="InterPro" id="IPR050416">
    <property type="entry name" value="FAD-linked_Oxidoreductase"/>
</dbReference>
<comment type="similarity">
    <text evidence="2">Belongs to the oxygen-dependent FAD-linked oxidoreductase family.</text>
</comment>
<dbReference type="SUPFAM" id="SSF56176">
    <property type="entry name" value="FAD-binding/transporter-associated domain-like"/>
    <property type="match status" value="1"/>
</dbReference>